<feature type="domain" description="3-octaprenyl-4-hydroxybenzoate carboxy-lyase-like N-terminal" evidence="3">
    <location>
        <begin position="13"/>
        <end position="101"/>
    </location>
</feature>
<dbReference type="GO" id="GO:0016829">
    <property type="term" value="F:lyase activity"/>
    <property type="evidence" value="ECO:0007669"/>
    <property type="project" value="UniProtKB-KW"/>
</dbReference>
<feature type="domain" description="3-octaprenyl-4-hydroxybenzoate carboxy-lyase-like Rift-related" evidence="2">
    <location>
        <begin position="116"/>
        <end position="315"/>
    </location>
</feature>
<feature type="binding site" evidence="1">
    <location>
        <position position="189"/>
    </location>
    <ligand>
        <name>prenylated FMN</name>
        <dbReference type="ChEBI" id="CHEBI:87746"/>
    </ligand>
</feature>
<comment type="similarity">
    <text evidence="1">Belongs to the UbiD family. UbiD-like/FDC subfamily.</text>
</comment>
<dbReference type="InterPro" id="IPR049381">
    <property type="entry name" value="UbiD-like_C"/>
</dbReference>
<keyword evidence="1 5" id="KW-0456">Lyase</keyword>
<dbReference type="PANTHER" id="PTHR30108:SF17">
    <property type="entry name" value="FERULIC ACID DECARBOXYLASE 1"/>
    <property type="match status" value="1"/>
</dbReference>
<keyword evidence="1" id="KW-0210">Decarboxylase</keyword>
<comment type="cofactor">
    <cofactor evidence="1">
        <name>Mn(2+)</name>
        <dbReference type="ChEBI" id="CHEBI:29035"/>
    </cofactor>
    <text evidence="1">Binds 1 Mn(2+) per subunit.</text>
</comment>
<dbReference type="InterPro" id="IPR048304">
    <property type="entry name" value="UbiD_Rift_dom"/>
</dbReference>
<keyword evidence="1" id="KW-0479">Metal-binding</keyword>
<protein>
    <recommendedName>
        <fullName evidence="1">Pyrrole-2-carboxylic acid decarboxylase</fullName>
        <shortName evidence="1">P2C decarboxylase</shortName>
        <ecNumber evidence="1">4.1.1.93</ecNumber>
    </recommendedName>
</protein>
<proteinExistence type="inferred from homology"/>
<dbReference type="Pfam" id="PF20695">
    <property type="entry name" value="UbiD_N"/>
    <property type="match status" value="1"/>
</dbReference>
<comment type="cofactor">
    <cofactor evidence="1">
        <name>K(+)</name>
        <dbReference type="ChEBI" id="CHEBI:29103"/>
    </cofactor>
    <text evidence="1">Binds 1 K(+) per subunit.</text>
</comment>
<dbReference type="SUPFAM" id="SSF143968">
    <property type="entry name" value="UbiD C-terminal domain-like"/>
    <property type="match status" value="1"/>
</dbReference>
<feature type="binding site" evidence="1">
    <location>
        <position position="171"/>
    </location>
    <ligand>
        <name>prenylated FMN</name>
        <dbReference type="ChEBI" id="CHEBI:87746"/>
    </ligand>
</feature>
<name>A0ABV2VVX8_9ACTN</name>
<feature type="binding site" evidence="1">
    <location>
        <position position="189"/>
    </location>
    <ligand>
        <name>Mn(2+)</name>
        <dbReference type="ChEBI" id="CHEBI:29035"/>
    </ligand>
</feature>
<dbReference type="InterPro" id="IPR002830">
    <property type="entry name" value="UbiD"/>
</dbReference>
<dbReference type="EMBL" id="JBEXRX010000200">
    <property type="protein sequence ID" value="MEU0156554.1"/>
    <property type="molecule type" value="Genomic_DNA"/>
</dbReference>
<keyword evidence="1" id="KW-0464">Manganese</keyword>
<dbReference type="PANTHER" id="PTHR30108">
    <property type="entry name" value="3-OCTAPRENYL-4-HYDROXYBENZOATE CARBOXY-LYASE-RELATED"/>
    <property type="match status" value="1"/>
</dbReference>
<keyword evidence="1" id="KW-0288">FMN</keyword>
<comment type="catalytic activity">
    <reaction evidence="1">
        <text>pyrrole-2-carboxylate + H2O = 1H-pyrrole + hydrogencarbonate</text>
        <dbReference type="Rhea" id="RHEA:31379"/>
        <dbReference type="ChEBI" id="CHEBI:15377"/>
        <dbReference type="ChEBI" id="CHEBI:17544"/>
        <dbReference type="ChEBI" id="CHEBI:19203"/>
        <dbReference type="ChEBI" id="CHEBI:27660"/>
        <dbReference type="EC" id="4.1.1.93"/>
    </reaction>
</comment>
<dbReference type="InterPro" id="IPR049383">
    <property type="entry name" value="UbiD-like_N"/>
</dbReference>
<dbReference type="Pfam" id="PF01977">
    <property type="entry name" value="UbiD"/>
    <property type="match status" value="1"/>
</dbReference>
<evidence type="ECO:0000259" key="3">
    <source>
        <dbReference type="Pfam" id="PF20695"/>
    </source>
</evidence>
<organism evidence="5 6">
    <name type="scientific">Micromonospora fulviviridis</name>
    <dbReference type="NCBI Taxonomy" id="47860"/>
    <lineage>
        <taxon>Bacteria</taxon>
        <taxon>Bacillati</taxon>
        <taxon>Actinomycetota</taxon>
        <taxon>Actinomycetes</taxon>
        <taxon>Micromonosporales</taxon>
        <taxon>Micromonosporaceae</taxon>
        <taxon>Micromonospora</taxon>
    </lineage>
</organism>
<comment type="caution">
    <text evidence="5">The sequence shown here is derived from an EMBL/GenBank/DDBJ whole genome shotgun (WGS) entry which is preliminary data.</text>
</comment>
<accession>A0ABV2VVX8</accession>
<comment type="caution">
    <text evidence="1">Lacks conserved residue(s) required for the propagation of feature annotation.</text>
</comment>
<feature type="binding site" evidence="1">
    <location>
        <position position="167"/>
    </location>
    <ligand>
        <name>K(+)</name>
        <dbReference type="ChEBI" id="CHEBI:29103"/>
    </ligand>
</feature>
<dbReference type="SUPFAM" id="SSF50475">
    <property type="entry name" value="FMN-binding split barrel"/>
    <property type="match status" value="1"/>
</dbReference>
<feature type="binding site" evidence="1">
    <location>
        <position position="220"/>
    </location>
    <ligand>
        <name>K(+)</name>
        <dbReference type="ChEBI" id="CHEBI:29103"/>
    </ligand>
</feature>
<evidence type="ECO:0000313" key="6">
    <source>
        <dbReference type="Proteomes" id="UP001550348"/>
    </source>
</evidence>
<evidence type="ECO:0000256" key="1">
    <source>
        <dbReference type="HAMAP-Rule" id="MF_01983"/>
    </source>
</evidence>
<comment type="function">
    <text evidence="1">Catalyzes the prenyl-FMN-dependent decarboxylation of pyrrole-2-carboxylate (P2C). Can also catalyze the carboxylation of pyrrole in the presence of elevated concentrations of CO(2) or bicarbonate.</text>
</comment>
<keyword evidence="1" id="KW-0285">Flavoprotein</keyword>
<gene>
    <name evidence="5" type="ORF">ABZ071_32680</name>
</gene>
<dbReference type="Proteomes" id="UP001550348">
    <property type="component" value="Unassembled WGS sequence"/>
</dbReference>
<evidence type="ECO:0000313" key="5">
    <source>
        <dbReference type="EMBL" id="MEU0156554.1"/>
    </source>
</evidence>
<dbReference type="Gene3D" id="3.40.1670.10">
    <property type="entry name" value="UbiD C-terminal domain-like"/>
    <property type="match status" value="1"/>
</dbReference>
<dbReference type="HAMAP" id="MF_01983">
    <property type="entry name" value="UbiD_FDC"/>
    <property type="match status" value="1"/>
</dbReference>
<keyword evidence="6" id="KW-1185">Reference proteome</keyword>
<feature type="domain" description="3-octaprenyl-4-hydroxybenzoate carboxy-lyase-like C-terminal" evidence="4">
    <location>
        <begin position="324"/>
        <end position="436"/>
    </location>
</feature>
<comment type="cofactor">
    <cofactor evidence="1">
        <name>prenylated FMN</name>
        <dbReference type="ChEBI" id="CHEBI:87746"/>
    </cofactor>
    <text evidence="1">Binds 1 prenylated FMN per subunit.</text>
</comment>
<dbReference type="InterPro" id="IPR032903">
    <property type="entry name" value="FDC-like"/>
</dbReference>
<comment type="catalytic activity">
    <reaction evidence="1">
        <text>pyrrole-2-carboxylate + H(+) = 1H-pyrrole + CO2</text>
        <dbReference type="Rhea" id="RHEA:31375"/>
        <dbReference type="ChEBI" id="CHEBI:15378"/>
        <dbReference type="ChEBI" id="CHEBI:16526"/>
        <dbReference type="ChEBI" id="CHEBI:19203"/>
        <dbReference type="ChEBI" id="CHEBI:27660"/>
        <dbReference type="EC" id="4.1.1.93"/>
    </reaction>
</comment>
<feature type="binding site" evidence="1">
    <location>
        <position position="188"/>
    </location>
    <ligand>
        <name>prenylated FMN</name>
        <dbReference type="ChEBI" id="CHEBI:87746"/>
    </ligand>
</feature>
<keyword evidence="1" id="KW-0058">Aromatic hydrocarbons catabolism</keyword>
<evidence type="ECO:0000259" key="2">
    <source>
        <dbReference type="Pfam" id="PF01977"/>
    </source>
</evidence>
<feature type="active site" description="Proton donor" evidence="1">
    <location>
        <position position="279"/>
    </location>
</feature>
<keyword evidence="1" id="KW-0630">Potassium</keyword>
<feature type="binding site" evidence="1">
    <location>
        <position position="230"/>
    </location>
    <ligand>
        <name>K(+)</name>
        <dbReference type="ChEBI" id="CHEBI:29103"/>
    </ligand>
</feature>
<comment type="subunit">
    <text evidence="1">Homodimer.</text>
</comment>
<dbReference type="Pfam" id="PF20696">
    <property type="entry name" value="UbiD_C"/>
    <property type="match status" value="1"/>
</dbReference>
<evidence type="ECO:0000259" key="4">
    <source>
        <dbReference type="Pfam" id="PF20696"/>
    </source>
</evidence>
<dbReference type="RefSeq" id="WP_355668059.1">
    <property type="nucleotide sequence ID" value="NZ_JBEXRX010000200.1"/>
</dbReference>
<feature type="binding site" evidence="1">
    <location>
        <position position="230"/>
    </location>
    <ligand>
        <name>Mn(2+)</name>
        <dbReference type="ChEBI" id="CHEBI:29035"/>
    </ligand>
</feature>
<feature type="binding site" evidence="1">
    <location>
        <position position="222"/>
    </location>
    <ligand>
        <name>K(+)</name>
        <dbReference type="ChEBI" id="CHEBI:29103"/>
    </ligand>
</feature>
<dbReference type="NCBIfam" id="TIGR00148">
    <property type="entry name" value="UbiD family decarboxylase"/>
    <property type="match status" value="1"/>
</dbReference>
<feature type="binding site" evidence="1">
    <location>
        <position position="230"/>
    </location>
    <ligand>
        <name>prenylated FMN</name>
        <dbReference type="ChEBI" id="CHEBI:87746"/>
    </ligand>
</feature>
<sequence length="501" mass="54388">MNAPRLHSLREYIDTLAGLGDVQEWAHEVDLNLEVGAAIRHCYDTKAPAPLFTRIHGQDNGFRILGAPGALSSVSGAPFARVALSLGLPFSSSGPEIVRALADARSVTPIAPVVVDSGPCHENVLLGDAADLTQLPVPLLHDGDGGPYINTWGTIIVSTPDGRWTNWSIARIMRLDRNRMTGILHFRQHLGQIYRMWVDQGKPMPFALVQGAEPAVPFVAGMALPDGTDEVGFLGGYFGQAQSLVRCRTVDLHVPANAEIVIEGHVAVGETALEGPMGEYTGYISGSPRPLPVYHVTAITHRDQAILPVVVAGEPVEETQTASGIMASAELLHQLRQTDLPVTDVWYSLESALHLLVVTVPRDWSERTRFTSEQLTRAVADVVSGSKAGMWASRVLLLDDDVDPTDANEVMWAFATRAHPVERQHVVDVKPIVPLMLGYSAAERQAAAGPMKTYDCLLPTDNSRPRRTAFTHNYPFEIQRRVIEGARRASVNVGSASDSPR</sequence>
<reference evidence="5 6" key="1">
    <citation type="submission" date="2024-06" db="EMBL/GenBank/DDBJ databases">
        <title>The Natural Products Discovery Center: Release of the First 8490 Sequenced Strains for Exploring Actinobacteria Biosynthetic Diversity.</title>
        <authorList>
            <person name="Kalkreuter E."/>
            <person name="Kautsar S.A."/>
            <person name="Yang D."/>
            <person name="Bader C.D."/>
            <person name="Teijaro C.N."/>
            <person name="Fluegel L."/>
            <person name="Davis C.M."/>
            <person name="Simpson J.R."/>
            <person name="Lauterbach L."/>
            <person name="Steele A.D."/>
            <person name="Gui C."/>
            <person name="Meng S."/>
            <person name="Li G."/>
            <person name="Viehrig K."/>
            <person name="Ye F."/>
            <person name="Su P."/>
            <person name="Kiefer A.F."/>
            <person name="Nichols A."/>
            <person name="Cepeda A.J."/>
            <person name="Yan W."/>
            <person name="Fan B."/>
            <person name="Jiang Y."/>
            <person name="Adhikari A."/>
            <person name="Zheng C.-J."/>
            <person name="Schuster L."/>
            <person name="Cowan T.M."/>
            <person name="Smanski M.J."/>
            <person name="Chevrette M.G."/>
            <person name="De Carvalho L.P.S."/>
            <person name="Shen B."/>
        </authorList>
    </citation>
    <scope>NUCLEOTIDE SEQUENCE [LARGE SCALE GENOMIC DNA]</scope>
    <source>
        <strain evidence="5 6">NPDC006286</strain>
    </source>
</reference>
<dbReference type="EC" id="4.1.1.93" evidence="1"/>